<dbReference type="KEGG" id="lcf:127143233"/>
<dbReference type="AlphaFoldDB" id="A0AAJ8BE64"/>
<reference evidence="6" key="1">
    <citation type="submission" date="2025-08" db="UniProtKB">
        <authorList>
            <consortium name="RefSeq"/>
        </authorList>
    </citation>
    <scope>IDENTIFICATION</scope>
    <source>
        <tissue evidence="6">Brain</tissue>
    </source>
</reference>
<sequence>MADNKRKRPDSLMSDKSFELPDSSCSEPSTSSQTSPAKSTGPSNASYKSDASKYQPLNFPLLEKQSQLTEEASSYSVCKEDLICEHWSQSDSPVNYLCPKCGNKHGKDPEHQRDTEEYTSDNHLSKAKKNFKEAMRSKSSLTYEDHGDQQTLLNSIYTELYITTGESGGPHKEHEFRDLKRKLKMKQSSEHSVSLCDIFESLRDQEKPHRTVLTMGIAGIGKSFAVHKFILDWADEKTNKDTDFVFCLTFREMNLIRGDKSFHKLLTKFHPALRNLKDSEDYFKTRVIVILDGWMKADFNWTLRTLRRCRRSVK</sequence>
<dbReference type="GeneID" id="127143233"/>
<dbReference type="PANTHER" id="PTHR24106">
    <property type="entry name" value="NACHT, LRR AND CARD DOMAINS-CONTAINING"/>
    <property type="match status" value="1"/>
</dbReference>
<evidence type="ECO:0000256" key="3">
    <source>
        <dbReference type="SAM" id="MobiDB-lite"/>
    </source>
</evidence>
<dbReference type="InterPro" id="IPR029495">
    <property type="entry name" value="NACHT-assoc"/>
</dbReference>
<accession>A0AAJ8BE64</accession>
<feature type="compositionally biased region" description="Polar residues" evidence="3">
    <location>
        <begin position="37"/>
        <end position="49"/>
    </location>
</feature>
<dbReference type="Pfam" id="PF14484">
    <property type="entry name" value="FISNA"/>
    <property type="match status" value="1"/>
</dbReference>
<dbReference type="RefSeq" id="XP_050931382.1">
    <property type="nucleotide sequence ID" value="XM_051075425.1"/>
</dbReference>
<dbReference type="Pfam" id="PF05729">
    <property type="entry name" value="NACHT"/>
    <property type="match status" value="1"/>
</dbReference>
<feature type="region of interest" description="Disordered" evidence="3">
    <location>
        <begin position="1"/>
        <end position="51"/>
    </location>
</feature>
<evidence type="ECO:0000256" key="2">
    <source>
        <dbReference type="ARBA" id="ARBA00022737"/>
    </source>
</evidence>
<evidence type="ECO:0000256" key="1">
    <source>
        <dbReference type="ARBA" id="ARBA00022614"/>
    </source>
</evidence>
<dbReference type="InterPro" id="IPR051261">
    <property type="entry name" value="NLR"/>
</dbReference>
<dbReference type="SMART" id="SM01288">
    <property type="entry name" value="FISNA"/>
    <property type="match status" value="1"/>
</dbReference>
<keyword evidence="2" id="KW-0677">Repeat</keyword>
<evidence type="ECO:0000259" key="4">
    <source>
        <dbReference type="SMART" id="SM01288"/>
    </source>
</evidence>
<dbReference type="Proteomes" id="UP000694890">
    <property type="component" value="Linkage group LG14"/>
</dbReference>
<protein>
    <submittedName>
        <fullName evidence="6">NACHT, LRR and PYD domains-containing protein 3</fullName>
    </submittedName>
</protein>
<evidence type="ECO:0000313" key="6">
    <source>
        <dbReference type="RefSeq" id="XP_050931382.1"/>
    </source>
</evidence>
<proteinExistence type="predicted"/>
<feature type="compositionally biased region" description="Basic and acidic residues" evidence="3">
    <location>
        <begin position="105"/>
        <end position="116"/>
    </location>
</feature>
<keyword evidence="1" id="KW-0433">Leucine-rich repeat</keyword>
<dbReference type="InterPro" id="IPR027417">
    <property type="entry name" value="P-loop_NTPase"/>
</dbReference>
<feature type="domain" description="FISNA" evidence="4">
    <location>
        <begin position="130"/>
        <end position="200"/>
    </location>
</feature>
<feature type="region of interest" description="Disordered" evidence="3">
    <location>
        <begin position="104"/>
        <end position="123"/>
    </location>
</feature>
<dbReference type="Gene3D" id="3.40.50.300">
    <property type="entry name" value="P-loop containing nucleotide triphosphate hydrolases"/>
    <property type="match status" value="1"/>
</dbReference>
<gene>
    <name evidence="6" type="primary">LOC127143233</name>
</gene>
<feature type="compositionally biased region" description="Low complexity" evidence="3">
    <location>
        <begin position="23"/>
        <end position="36"/>
    </location>
</feature>
<dbReference type="InterPro" id="IPR007111">
    <property type="entry name" value="NACHT_NTPase"/>
</dbReference>
<name>A0AAJ8BE64_LATCA</name>
<evidence type="ECO:0000313" key="5">
    <source>
        <dbReference type="Proteomes" id="UP000694890"/>
    </source>
</evidence>
<organism evidence="5 6">
    <name type="scientific">Lates calcarifer</name>
    <name type="common">Barramundi</name>
    <name type="synonym">Holocentrus calcarifer</name>
    <dbReference type="NCBI Taxonomy" id="8187"/>
    <lineage>
        <taxon>Eukaryota</taxon>
        <taxon>Metazoa</taxon>
        <taxon>Chordata</taxon>
        <taxon>Craniata</taxon>
        <taxon>Vertebrata</taxon>
        <taxon>Euteleostomi</taxon>
        <taxon>Actinopterygii</taxon>
        <taxon>Neopterygii</taxon>
        <taxon>Teleostei</taxon>
        <taxon>Neoteleostei</taxon>
        <taxon>Acanthomorphata</taxon>
        <taxon>Carangaria</taxon>
        <taxon>Carangaria incertae sedis</taxon>
        <taxon>Centropomidae</taxon>
        <taxon>Lates</taxon>
    </lineage>
</organism>